<protein>
    <submittedName>
        <fullName evidence="3">Alpha/beta-hydrolase</fullName>
    </submittedName>
</protein>
<keyword evidence="3" id="KW-0378">Hydrolase</keyword>
<dbReference type="SUPFAM" id="SSF53474">
    <property type="entry name" value="alpha/beta-Hydrolases"/>
    <property type="match status" value="1"/>
</dbReference>
<accession>A0A6A7C989</accession>
<dbReference type="OrthoDB" id="10249433at2759"/>
<dbReference type="InterPro" id="IPR022742">
    <property type="entry name" value="Hydrolase_4"/>
</dbReference>
<dbReference type="Pfam" id="PF12146">
    <property type="entry name" value="Hydrolase_4"/>
    <property type="match status" value="1"/>
</dbReference>
<sequence length="290" mass="32910">MSSSTIWSYALFPLYLTGGLTTLLASAAYFYQNSIIYMRNFPDDARSHIPRPSHFGISHYEEVSLHTSDNETLHAFLIKPEATPRRVTVVMFHGNAGNIGYRIPIARVLANDLFCSVLMVEYRGYGLSSGKPDERGLKVDAQTALEFVRGREDLRDNKVVVYGQSLGGAVAIDLVVRNEGMVDGLVLENTFLSIPKMVPNVLPAARFLTPLCTERWDSERIIPTITKIPILFLSALRDEIIPPAHMKQLYRLCKTKDVVWKELPTGDHNNSVMEPYYFHYFEDFLEKYVL</sequence>
<keyword evidence="1" id="KW-1133">Transmembrane helix</keyword>
<dbReference type="Gene3D" id="3.40.50.1820">
    <property type="entry name" value="alpha/beta hydrolase"/>
    <property type="match status" value="1"/>
</dbReference>
<keyword evidence="1" id="KW-0472">Membrane</keyword>
<evidence type="ECO:0000259" key="2">
    <source>
        <dbReference type="Pfam" id="PF12146"/>
    </source>
</evidence>
<feature type="transmembrane region" description="Helical" evidence="1">
    <location>
        <begin position="6"/>
        <end position="31"/>
    </location>
</feature>
<evidence type="ECO:0000313" key="4">
    <source>
        <dbReference type="Proteomes" id="UP000799421"/>
    </source>
</evidence>
<dbReference type="PANTHER" id="PTHR12277:SF81">
    <property type="entry name" value="PROTEIN ABHD13"/>
    <property type="match status" value="1"/>
</dbReference>
<evidence type="ECO:0000256" key="1">
    <source>
        <dbReference type="SAM" id="Phobius"/>
    </source>
</evidence>
<dbReference type="PANTHER" id="PTHR12277">
    <property type="entry name" value="ALPHA/BETA HYDROLASE DOMAIN-CONTAINING PROTEIN"/>
    <property type="match status" value="1"/>
</dbReference>
<dbReference type="InterPro" id="IPR029058">
    <property type="entry name" value="AB_hydrolase_fold"/>
</dbReference>
<dbReference type="AlphaFoldDB" id="A0A6A7C989"/>
<name>A0A6A7C989_9PEZI</name>
<dbReference type="GO" id="GO:0016020">
    <property type="term" value="C:membrane"/>
    <property type="evidence" value="ECO:0007669"/>
    <property type="project" value="TreeGrafter"/>
</dbReference>
<evidence type="ECO:0000313" key="3">
    <source>
        <dbReference type="EMBL" id="KAF2863555.1"/>
    </source>
</evidence>
<proteinExistence type="predicted"/>
<reference evidence="3" key="1">
    <citation type="journal article" date="2020" name="Stud. Mycol.">
        <title>101 Dothideomycetes genomes: a test case for predicting lifestyles and emergence of pathogens.</title>
        <authorList>
            <person name="Haridas S."/>
            <person name="Albert R."/>
            <person name="Binder M."/>
            <person name="Bloem J."/>
            <person name="Labutti K."/>
            <person name="Salamov A."/>
            <person name="Andreopoulos B."/>
            <person name="Baker S."/>
            <person name="Barry K."/>
            <person name="Bills G."/>
            <person name="Bluhm B."/>
            <person name="Cannon C."/>
            <person name="Castanera R."/>
            <person name="Culley D."/>
            <person name="Daum C."/>
            <person name="Ezra D."/>
            <person name="Gonzalez J."/>
            <person name="Henrissat B."/>
            <person name="Kuo A."/>
            <person name="Liang C."/>
            <person name="Lipzen A."/>
            <person name="Lutzoni F."/>
            <person name="Magnuson J."/>
            <person name="Mondo S."/>
            <person name="Nolan M."/>
            <person name="Ohm R."/>
            <person name="Pangilinan J."/>
            <person name="Park H.-J."/>
            <person name="Ramirez L."/>
            <person name="Alfaro M."/>
            <person name="Sun H."/>
            <person name="Tritt A."/>
            <person name="Yoshinaga Y."/>
            <person name="Zwiers L.-H."/>
            <person name="Turgeon B."/>
            <person name="Goodwin S."/>
            <person name="Spatafora J."/>
            <person name="Crous P."/>
            <person name="Grigoriev I."/>
        </authorList>
    </citation>
    <scope>NUCLEOTIDE SEQUENCE</scope>
    <source>
        <strain evidence="3">CBS 480.64</strain>
    </source>
</reference>
<organism evidence="3 4">
    <name type="scientific">Piedraia hortae CBS 480.64</name>
    <dbReference type="NCBI Taxonomy" id="1314780"/>
    <lineage>
        <taxon>Eukaryota</taxon>
        <taxon>Fungi</taxon>
        <taxon>Dikarya</taxon>
        <taxon>Ascomycota</taxon>
        <taxon>Pezizomycotina</taxon>
        <taxon>Dothideomycetes</taxon>
        <taxon>Dothideomycetidae</taxon>
        <taxon>Capnodiales</taxon>
        <taxon>Piedraiaceae</taxon>
        <taxon>Piedraia</taxon>
    </lineage>
</organism>
<dbReference type="EMBL" id="MU005960">
    <property type="protein sequence ID" value="KAF2863555.1"/>
    <property type="molecule type" value="Genomic_DNA"/>
</dbReference>
<keyword evidence="1" id="KW-0812">Transmembrane</keyword>
<feature type="domain" description="Serine aminopeptidase S33" evidence="2">
    <location>
        <begin position="85"/>
        <end position="210"/>
    </location>
</feature>
<dbReference type="GO" id="GO:0008474">
    <property type="term" value="F:palmitoyl-(protein) hydrolase activity"/>
    <property type="evidence" value="ECO:0007669"/>
    <property type="project" value="TreeGrafter"/>
</dbReference>
<dbReference type="Proteomes" id="UP000799421">
    <property type="component" value="Unassembled WGS sequence"/>
</dbReference>
<gene>
    <name evidence="3" type="ORF">K470DRAFT_254853</name>
</gene>
<keyword evidence="4" id="KW-1185">Reference proteome</keyword>